<gene>
    <name evidence="2" type="ORF">MGAL_10B022618</name>
</gene>
<comment type="caution">
    <text evidence="2">The sequence shown here is derived from an EMBL/GenBank/DDBJ whole genome shotgun (WGS) entry which is preliminary data.</text>
</comment>
<dbReference type="Proteomes" id="UP000596742">
    <property type="component" value="Unassembled WGS sequence"/>
</dbReference>
<dbReference type="InterPro" id="IPR049012">
    <property type="entry name" value="Mutator_transp_dom"/>
</dbReference>
<dbReference type="EMBL" id="UYJE01000345">
    <property type="protein sequence ID" value="VDH92481.1"/>
    <property type="molecule type" value="Genomic_DNA"/>
</dbReference>
<feature type="domain" description="Mutator-like transposase" evidence="1">
    <location>
        <begin position="1"/>
        <end position="91"/>
    </location>
</feature>
<evidence type="ECO:0000313" key="3">
    <source>
        <dbReference type="Proteomes" id="UP000596742"/>
    </source>
</evidence>
<reference evidence="2" key="1">
    <citation type="submission" date="2018-11" db="EMBL/GenBank/DDBJ databases">
        <authorList>
            <person name="Alioto T."/>
            <person name="Alioto T."/>
        </authorList>
    </citation>
    <scope>NUCLEOTIDE SEQUENCE</scope>
</reference>
<organism evidence="2 3">
    <name type="scientific">Mytilus galloprovincialis</name>
    <name type="common">Mediterranean mussel</name>
    <dbReference type="NCBI Taxonomy" id="29158"/>
    <lineage>
        <taxon>Eukaryota</taxon>
        <taxon>Metazoa</taxon>
        <taxon>Spiralia</taxon>
        <taxon>Lophotrochozoa</taxon>
        <taxon>Mollusca</taxon>
        <taxon>Bivalvia</taxon>
        <taxon>Autobranchia</taxon>
        <taxon>Pteriomorphia</taxon>
        <taxon>Mytilida</taxon>
        <taxon>Mytiloidea</taxon>
        <taxon>Mytilidae</taxon>
        <taxon>Mytilinae</taxon>
        <taxon>Mytilus</taxon>
    </lineage>
</organism>
<evidence type="ECO:0000259" key="1">
    <source>
        <dbReference type="Pfam" id="PF20700"/>
    </source>
</evidence>
<keyword evidence="3" id="KW-1185">Reference proteome</keyword>
<accession>A0A8B6BLV9</accession>
<dbReference type="AlphaFoldDB" id="A0A8B6BLV9"/>
<protein>
    <recommendedName>
        <fullName evidence="1">Mutator-like transposase domain-containing protein</fullName>
    </recommendedName>
</protein>
<name>A0A8B6BLV9_MYTGA</name>
<proteinExistence type="predicted"/>
<sequence length="107" mass="11872">MINAGMGPSHVNNFLTGCNIPPVAASTLRKKQKELAPVIIEAAETSCKEAQREELECSESSELEGSFDAGWQKRGSGWSYNNHTGMPSLIGRQYWESCRIDVRDQKL</sequence>
<dbReference type="Pfam" id="PF20700">
    <property type="entry name" value="Mutator"/>
    <property type="match status" value="1"/>
</dbReference>
<evidence type="ECO:0000313" key="2">
    <source>
        <dbReference type="EMBL" id="VDH92481.1"/>
    </source>
</evidence>
<dbReference type="OrthoDB" id="6145092at2759"/>